<evidence type="ECO:0000256" key="4">
    <source>
        <dbReference type="ARBA" id="ARBA00022833"/>
    </source>
</evidence>
<dbReference type="PROSITE" id="PS00028">
    <property type="entry name" value="ZINC_FINGER_C2H2_1"/>
    <property type="match status" value="4"/>
</dbReference>
<evidence type="ECO:0000313" key="9">
    <source>
        <dbReference type="Proteomes" id="UP000759131"/>
    </source>
</evidence>
<dbReference type="EMBL" id="CAJPIZ010005899">
    <property type="protein sequence ID" value="CAG2109049.1"/>
    <property type="molecule type" value="Genomic_DNA"/>
</dbReference>
<dbReference type="InterPro" id="IPR050329">
    <property type="entry name" value="GLI_C2H2-zinc-finger"/>
</dbReference>
<dbReference type="GO" id="GO:0045944">
    <property type="term" value="P:positive regulation of transcription by RNA polymerase II"/>
    <property type="evidence" value="ECO:0007669"/>
    <property type="project" value="UniProtKB-ARBA"/>
</dbReference>
<keyword evidence="2" id="KW-0677">Repeat</keyword>
<evidence type="ECO:0000256" key="2">
    <source>
        <dbReference type="ARBA" id="ARBA00022737"/>
    </source>
</evidence>
<dbReference type="PANTHER" id="PTHR19818">
    <property type="entry name" value="ZINC FINGER PROTEIN ZIC AND GLI"/>
    <property type="match status" value="1"/>
</dbReference>
<accession>A0A7R9KT96</accession>
<evidence type="ECO:0000256" key="6">
    <source>
        <dbReference type="SAM" id="MobiDB-lite"/>
    </source>
</evidence>
<feature type="domain" description="C2H2-type" evidence="7">
    <location>
        <begin position="140"/>
        <end position="169"/>
    </location>
</feature>
<dbReference type="GO" id="GO:0005634">
    <property type="term" value="C:nucleus"/>
    <property type="evidence" value="ECO:0007669"/>
    <property type="project" value="UniProtKB-ARBA"/>
</dbReference>
<organism evidence="8">
    <name type="scientific">Medioppia subpectinata</name>
    <dbReference type="NCBI Taxonomy" id="1979941"/>
    <lineage>
        <taxon>Eukaryota</taxon>
        <taxon>Metazoa</taxon>
        <taxon>Ecdysozoa</taxon>
        <taxon>Arthropoda</taxon>
        <taxon>Chelicerata</taxon>
        <taxon>Arachnida</taxon>
        <taxon>Acari</taxon>
        <taxon>Acariformes</taxon>
        <taxon>Sarcoptiformes</taxon>
        <taxon>Oribatida</taxon>
        <taxon>Brachypylina</taxon>
        <taxon>Oppioidea</taxon>
        <taxon>Oppiidae</taxon>
        <taxon>Medioppia</taxon>
    </lineage>
</organism>
<gene>
    <name evidence="8" type="ORF">OSB1V03_LOCUS9040</name>
</gene>
<feature type="compositionally biased region" description="Low complexity" evidence="6">
    <location>
        <begin position="69"/>
        <end position="83"/>
    </location>
</feature>
<evidence type="ECO:0000256" key="5">
    <source>
        <dbReference type="PROSITE-ProRule" id="PRU00042"/>
    </source>
</evidence>
<evidence type="ECO:0000256" key="3">
    <source>
        <dbReference type="ARBA" id="ARBA00022771"/>
    </source>
</evidence>
<dbReference type="GO" id="GO:0008270">
    <property type="term" value="F:zinc ion binding"/>
    <property type="evidence" value="ECO:0007669"/>
    <property type="project" value="UniProtKB-KW"/>
</dbReference>
<name>A0A7R9KT96_9ACAR</name>
<dbReference type="PANTHER" id="PTHR19818:SF139">
    <property type="entry name" value="PAIR-RULE PROTEIN ODD-PAIRED"/>
    <property type="match status" value="1"/>
</dbReference>
<feature type="region of interest" description="Disordered" evidence="6">
    <location>
        <begin position="15"/>
        <end position="94"/>
    </location>
</feature>
<dbReference type="InterPro" id="IPR036236">
    <property type="entry name" value="Znf_C2H2_sf"/>
</dbReference>
<dbReference type="GO" id="GO:0000981">
    <property type="term" value="F:DNA-binding transcription factor activity, RNA polymerase II-specific"/>
    <property type="evidence" value="ECO:0007669"/>
    <property type="project" value="TreeGrafter"/>
</dbReference>
<feature type="compositionally biased region" description="Basic and acidic residues" evidence="6">
    <location>
        <begin position="15"/>
        <end position="37"/>
    </location>
</feature>
<evidence type="ECO:0000259" key="7">
    <source>
        <dbReference type="PROSITE" id="PS50157"/>
    </source>
</evidence>
<dbReference type="PROSITE" id="PS50157">
    <property type="entry name" value="ZINC_FINGER_C2H2_2"/>
    <property type="match status" value="3"/>
</dbReference>
<dbReference type="AlphaFoldDB" id="A0A7R9KT96"/>
<sequence length="289" mass="34252">MSNCEDNKTFVEKLIAEDSHRESSESTKRQSMDERVVRKSRQLKRKPIKKRVIRKPVVEDIKPKHNKTSVKTNTKTNAKQMNDNNEDISEESDESYVEELAEESDDSYVETKTKKAIKRRRSIVCLRSHMQSHNTNRRRFVCDVVDCEKTFTSSHGLDYHRRRHRSEPTFQCPTKGCVEIFFNISQRRRHQIAVHNRKPLNIRKYVCDWPGCEWTGRAIGQHKLQHTGEKPFVCLWPECGKRFGRMDYFKYHMNIHNNVKPYVCHWPGCTHSYAHIANLSAHIKRFHTK</sequence>
<dbReference type="EMBL" id="OC860474">
    <property type="protein sequence ID" value="CAD7628619.1"/>
    <property type="molecule type" value="Genomic_DNA"/>
</dbReference>
<feature type="domain" description="C2H2-type" evidence="7">
    <location>
        <begin position="262"/>
        <end position="289"/>
    </location>
</feature>
<reference evidence="8" key="1">
    <citation type="submission" date="2020-11" db="EMBL/GenBank/DDBJ databases">
        <authorList>
            <person name="Tran Van P."/>
        </authorList>
    </citation>
    <scope>NUCLEOTIDE SEQUENCE</scope>
</reference>
<keyword evidence="3 5" id="KW-0863">Zinc-finger</keyword>
<feature type="compositionally biased region" description="Acidic residues" evidence="6">
    <location>
        <begin position="84"/>
        <end position="94"/>
    </location>
</feature>
<proteinExistence type="predicted"/>
<dbReference type="GO" id="GO:0000978">
    <property type="term" value="F:RNA polymerase II cis-regulatory region sequence-specific DNA binding"/>
    <property type="evidence" value="ECO:0007669"/>
    <property type="project" value="TreeGrafter"/>
</dbReference>
<feature type="compositionally biased region" description="Basic residues" evidence="6">
    <location>
        <begin position="38"/>
        <end position="54"/>
    </location>
</feature>
<evidence type="ECO:0000256" key="1">
    <source>
        <dbReference type="ARBA" id="ARBA00022723"/>
    </source>
</evidence>
<dbReference type="InterPro" id="IPR013087">
    <property type="entry name" value="Znf_C2H2_type"/>
</dbReference>
<dbReference type="OrthoDB" id="3437960at2759"/>
<evidence type="ECO:0000313" key="8">
    <source>
        <dbReference type="EMBL" id="CAD7628619.1"/>
    </source>
</evidence>
<keyword evidence="1" id="KW-0479">Metal-binding</keyword>
<dbReference type="Pfam" id="PF00096">
    <property type="entry name" value="zf-C2H2"/>
    <property type="match status" value="2"/>
</dbReference>
<dbReference type="SMART" id="SM00355">
    <property type="entry name" value="ZnF_C2H2"/>
    <property type="match status" value="5"/>
</dbReference>
<dbReference type="SUPFAM" id="SSF57667">
    <property type="entry name" value="beta-beta-alpha zinc fingers"/>
    <property type="match status" value="3"/>
</dbReference>
<keyword evidence="4" id="KW-0862">Zinc</keyword>
<feature type="domain" description="C2H2-type" evidence="7">
    <location>
        <begin position="232"/>
        <end position="261"/>
    </location>
</feature>
<protein>
    <recommendedName>
        <fullName evidence="7">C2H2-type domain-containing protein</fullName>
    </recommendedName>
</protein>
<dbReference type="FunFam" id="3.30.160.60:FF:000100">
    <property type="entry name" value="Zinc finger 45-like"/>
    <property type="match status" value="1"/>
</dbReference>
<dbReference type="Proteomes" id="UP000759131">
    <property type="component" value="Unassembled WGS sequence"/>
</dbReference>
<dbReference type="Gene3D" id="3.30.160.60">
    <property type="entry name" value="Classic Zinc Finger"/>
    <property type="match status" value="3"/>
</dbReference>
<keyword evidence="9" id="KW-1185">Reference proteome</keyword>